<dbReference type="Proteomes" id="UP000199532">
    <property type="component" value="Unassembled WGS sequence"/>
</dbReference>
<dbReference type="SMART" id="SM00559">
    <property type="entry name" value="Ku78"/>
    <property type="match status" value="1"/>
</dbReference>
<feature type="domain" description="Ku" evidence="3">
    <location>
        <begin position="52"/>
        <end position="179"/>
    </location>
</feature>
<dbReference type="RefSeq" id="WP_090336063.1">
    <property type="nucleotide sequence ID" value="NZ_FNXY01000004.1"/>
</dbReference>
<dbReference type="HAMAP" id="MF_01875">
    <property type="entry name" value="Prokaryotic_Ku"/>
    <property type="match status" value="1"/>
</dbReference>
<evidence type="ECO:0000256" key="2">
    <source>
        <dbReference type="HAMAP-Rule" id="MF_01875"/>
    </source>
</evidence>
<evidence type="ECO:0000313" key="5">
    <source>
        <dbReference type="Proteomes" id="UP000199532"/>
    </source>
</evidence>
<dbReference type="GO" id="GO:0006310">
    <property type="term" value="P:DNA recombination"/>
    <property type="evidence" value="ECO:0007669"/>
    <property type="project" value="UniProtKB-KW"/>
</dbReference>
<keyword evidence="1 2" id="KW-0238">DNA-binding</keyword>
<keyword evidence="2" id="KW-0233">DNA recombination</keyword>
<keyword evidence="2" id="KW-0227">DNA damage</keyword>
<proteinExistence type="inferred from homology"/>
<dbReference type="Gene3D" id="2.40.290.10">
    <property type="match status" value="1"/>
</dbReference>
<protein>
    <recommendedName>
        <fullName evidence="2">Non-homologous end joining protein Ku</fullName>
    </recommendedName>
</protein>
<comment type="subunit">
    <text evidence="2">Homodimer. Interacts with LigD.</text>
</comment>
<dbReference type="PANTHER" id="PTHR41251:SF1">
    <property type="entry name" value="NON-HOMOLOGOUS END JOINING PROTEIN KU"/>
    <property type="match status" value="1"/>
</dbReference>
<evidence type="ECO:0000256" key="1">
    <source>
        <dbReference type="ARBA" id="ARBA00023125"/>
    </source>
</evidence>
<comment type="function">
    <text evidence="2">With LigD forms a non-homologous end joining (NHEJ) DNA repair enzyme, which repairs dsDNA breaks with reduced fidelity. Binds linear dsDNA with 5'- and 3'- overhangs but not closed circular dsDNA nor ssDNA. Recruits and stimulates the ligase activity of LigD.</text>
</comment>
<dbReference type="PANTHER" id="PTHR41251">
    <property type="entry name" value="NON-HOMOLOGOUS END JOINING PROTEIN KU"/>
    <property type="match status" value="1"/>
</dbReference>
<dbReference type="PIRSF" id="PIRSF006493">
    <property type="entry name" value="Prok_Ku"/>
    <property type="match status" value="1"/>
</dbReference>
<reference evidence="4 5" key="1">
    <citation type="submission" date="2016-10" db="EMBL/GenBank/DDBJ databases">
        <authorList>
            <person name="de Groot N.N."/>
        </authorList>
    </citation>
    <scope>NUCLEOTIDE SEQUENCE [LARGE SCALE GENOMIC DNA]</scope>
    <source>
        <strain evidence="4 5">DSM 19938</strain>
    </source>
</reference>
<name>A0A1H6VE37_9BACT</name>
<accession>A0A1H6VE37</accession>
<dbReference type="Pfam" id="PF02735">
    <property type="entry name" value="Ku"/>
    <property type="match status" value="1"/>
</dbReference>
<dbReference type="NCBIfam" id="TIGR02772">
    <property type="entry name" value="Ku_bact"/>
    <property type="match status" value="1"/>
</dbReference>
<dbReference type="AlphaFoldDB" id="A0A1H6VE37"/>
<dbReference type="InterPro" id="IPR016194">
    <property type="entry name" value="SPOC-like_C_dom_sf"/>
</dbReference>
<dbReference type="STRING" id="408657.SAMN04487995_2968"/>
<dbReference type="SUPFAM" id="SSF100939">
    <property type="entry name" value="SPOC domain-like"/>
    <property type="match status" value="1"/>
</dbReference>
<dbReference type="InterPro" id="IPR006164">
    <property type="entry name" value="DNA_bd_Ku70/Ku80"/>
</dbReference>
<comment type="similarity">
    <text evidence="2">Belongs to the prokaryotic Ku family.</text>
</comment>
<dbReference type="OrthoDB" id="9795084at2"/>
<sequence length="257" mass="29262">MRAIWTGAIGFGLVNIPIKIFSAVQNSELDLDMLDKKDKANIKFQRVNANTGKEVAWENIVKGYKIDDQYVVLDDNDFEKASPEQSKIIEIAEFVDEKEIDSIYYETPYYLQPEKSGVRAYALLREALEKTGMVGLGSYVLRNRESLVIIKPIGDVLVLNKIRFHDEIRETEELNIPDVKVKPAEVKMAVHLIEQLTTDFDISKYKDTYTEKLLSLIKAKSKGKKTTASAMKVVHSRSRDLMAQLKESLENSKRKAS</sequence>
<gene>
    <name evidence="2" type="primary">ku</name>
    <name evidence="4" type="ORF">SAMN04487995_2968</name>
</gene>
<evidence type="ECO:0000259" key="3">
    <source>
        <dbReference type="SMART" id="SM00559"/>
    </source>
</evidence>
<evidence type="ECO:0000313" key="4">
    <source>
        <dbReference type="EMBL" id="SEJ00107.1"/>
    </source>
</evidence>
<organism evidence="4 5">
    <name type="scientific">Dyadobacter koreensis</name>
    <dbReference type="NCBI Taxonomy" id="408657"/>
    <lineage>
        <taxon>Bacteria</taxon>
        <taxon>Pseudomonadati</taxon>
        <taxon>Bacteroidota</taxon>
        <taxon>Cytophagia</taxon>
        <taxon>Cytophagales</taxon>
        <taxon>Spirosomataceae</taxon>
        <taxon>Dyadobacter</taxon>
    </lineage>
</organism>
<dbReference type="CDD" id="cd00789">
    <property type="entry name" value="KU_like"/>
    <property type="match status" value="1"/>
</dbReference>
<keyword evidence="5" id="KW-1185">Reference proteome</keyword>
<dbReference type="InterPro" id="IPR009187">
    <property type="entry name" value="Prok_Ku"/>
</dbReference>
<dbReference type="GO" id="GO:0006303">
    <property type="term" value="P:double-strand break repair via nonhomologous end joining"/>
    <property type="evidence" value="ECO:0007669"/>
    <property type="project" value="UniProtKB-UniRule"/>
</dbReference>
<dbReference type="GO" id="GO:0003690">
    <property type="term" value="F:double-stranded DNA binding"/>
    <property type="evidence" value="ECO:0007669"/>
    <property type="project" value="UniProtKB-UniRule"/>
</dbReference>
<dbReference type="EMBL" id="FNXY01000004">
    <property type="protein sequence ID" value="SEJ00107.1"/>
    <property type="molecule type" value="Genomic_DNA"/>
</dbReference>
<keyword evidence="2" id="KW-0234">DNA repair</keyword>